<feature type="domain" description="CNA-B" evidence="3">
    <location>
        <begin position="1116"/>
        <end position="1206"/>
    </location>
</feature>
<feature type="compositionally biased region" description="Basic and acidic residues" evidence="1">
    <location>
        <begin position="105"/>
        <end position="130"/>
    </location>
</feature>
<dbReference type="CDD" id="cd00222">
    <property type="entry name" value="CollagenBindB"/>
    <property type="match status" value="1"/>
</dbReference>
<evidence type="ECO:0000256" key="2">
    <source>
        <dbReference type="SAM" id="Phobius"/>
    </source>
</evidence>
<evidence type="ECO:0000313" key="5">
    <source>
        <dbReference type="EMBL" id="MBP2622395.1"/>
    </source>
</evidence>
<keyword evidence="2" id="KW-1133">Transmembrane helix</keyword>
<feature type="region of interest" description="Disordered" evidence="1">
    <location>
        <begin position="2003"/>
        <end position="2028"/>
    </location>
</feature>
<name>A0ABS5B0N9_9STRE</name>
<evidence type="ECO:0008006" key="7">
    <source>
        <dbReference type="Google" id="ProtNLM"/>
    </source>
</evidence>
<dbReference type="SUPFAM" id="SSF49478">
    <property type="entry name" value="Cna protein B-type domain"/>
    <property type="match status" value="1"/>
</dbReference>
<evidence type="ECO:0000313" key="6">
    <source>
        <dbReference type="Proteomes" id="UP001519296"/>
    </source>
</evidence>
<dbReference type="Gene3D" id="2.60.40.1140">
    <property type="entry name" value="Collagen-binding surface protein Cna, B-type domain"/>
    <property type="match status" value="2"/>
</dbReference>
<feature type="domain" description="CshA" evidence="4">
    <location>
        <begin position="2102"/>
        <end position="2213"/>
    </location>
</feature>
<dbReference type="InterPro" id="IPR008454">
    <property type="entry name" value="Collagen-bd_Cna-like_B-typ_dom"/>
</dbReference>
<feature type="domain" description="CshA" evidence="4">
    <location>
        <begin position="1884"/>
        <end position="1994"/>
    </location>
</feature>
<feature type="domain" description="CshA" evidence="4">
    <location>
        <begin position="1778"/>
        <end position="1881"/>
    </location>
</feature>
<feature type="transmembrane region" description="Helical" evidence="2">
    <location>
        <begin position="45"/>
        <end position="66"/>
    </location>
</feature>
<feature type="region of interest" description="Disordered" evidence="1">
    <location>
        <begin position="82"/>
        <end position="137"/>
    </location>
</feature>
<dbReference type="NCBIfam" id="TIGR04225">
    <property type="entry name" value="CshA_fibril_rpt"/>
    <property type="match status" value="9"/>
</dbReference>
<dbReference type="InterPro" id="IPR026395">
    <property type="entry name" value="CshA_fibril"/>
</dbReference>
<dbReference type="Pfam" id="PF05738">
    <property type="entry name" value="Cna_B"/>
    <property type="match status" value="1"/>
</dbReference>
<dbReference type="Proteomes" id="UP001519296">
    <property type="component" value="Unassembled WGS sequence"/>
</dbReference>
<keyword evidence="6" id="KW-1185">Reference proteome</keyword>
<evidence type="ECO:0000259" key="4">
    <source>
        <dbReference type="Pfam" id="PF19076"/>
    </source>
</evidence>
<accession>A0ABS5B0N9</accession>
<organism evidence="5 6">
    <name type="scientific">Streptococcus oricebi</name>
    <dbReference type="NCBI Taxonomy" id="1547447"/>
    <lineage>
        <taxon>Bacteria</taxon>
        <taxon>Bacillati</taxon>
        <taxon>Bacillota</taxon>
        <taxon>Bacilli</taxon>
        <taxon>Lactobacillales</taxon>
        <taxon>Streptococcaceae</taxon>
        <taxon>Streptococcus</taxon>
    </lineage>
</organism>
<evidence type="ECO:0000256" key="1">
    <source>
        <dbReference type="SAM" id="MobiDB-lite"/>
    </source>
</evidence>
<feature type="domain" description="CshA" evidence="4">
    <location>
        <begin position="1321"/>
        <end position="1439"/>
    </location>
</feature>
<comment type="caution">
    <text evidence="5">The sequence shown here is derived from an EMBL/GenBank/DDBJ whole genome shotgun (WGS) entry which is preliminary data.</text>
</comment>
<feature type="compositionally biased region" description="Polar residues" evidence="1">
    <location>
        <begin position="2003"/>
        <end position="2016"/>
    </location>
</feature>
<keyword evidence="2" id="KW-0812">Transmembrane</keyword>
<feature type="compositionally biased region" description="Polar residues" evidence="1">
    <location>
        <begin position="2225"/>
        <end position="2245"/>
    </location>
</feature>
<sequence>MLSKKLNFLVNMSLFLHFFIIYLVYEIICVKMGVMFMKKIVNKGLNLFALSLLMLGSFSPSLTVLAQEQGSDHVLADKEALEASQVSPPSLPPSSEEPPSSFEEAPAKEDSQVSASREQEGVKEEAKEESAGGAAFRSKTIQGSLTMTLKNSSGTEAQYTSQIRNGTINLDGSNLTENLQGAFAEIRLPAAHIEEKSITVAKGGLVKDSGTVTQEGTDFILTVPLAEISTTTSGGFFFNFKFKDRLTPDGYTIQPKIVIRQADNSMITSVDTSLSYKVKTDPIKLKKYVRSNADASFSNDNQNVYASKSIPFFFGLSSQYSEPGNLQNWGAGLSKTRMIKTIKITDTLPTYTKKDNSQAKAVFDPGKNPNWTQNPDGTVSYTVEATAMTDEGEAARQLPNVKLVLDFPDVKDQTNSVNSAQLELIPFEQGDQEPVQTLTDSITYKLTNQLVPAGALSKNNNNGQVMNLEPGANHLVTTNWTITLQNTSVFPMENLVLADQDFDERLYIKSASLSSNPHRHTIDVYGIKADGSEVKLGSLSKEKDQISQIDQKAIQAIDDQVSKVQKGSLKKEEAPQVERDYVGLRYKLADGQSLQPSEKIQVILETALRKPYDIDHILQKTRFENQVSMTGQVNDEGKKEDFSFSSKSGVTARLLPETVRISNVTQRNSKGAVGEDIAYVGTLYLTISRGHALHNQKVVHILPPGMQATSTFIDVANRPFIAKEEIIQDYQGTGRSAAIFYLKDAGPGEARPNFRYIVNAKITEDAIPSAIQKEGDPEKDGQDYVYYLVDELEEVLKTANNQSSLTNYFKLASSDGTVLEHLVGAKTKTVVNVPYKLSSEKKISLSDDWTSFKKQSLLTDYEQAFYYSLETKNYTPTAIDTFTLYDKLPAANDKQGSQFANYLTGPVQADSRFTVYYYEDQGLSDNPAEAVKTSGWTTSLADYKKAKAIKIVLNPDSKIEPAEILRFILPMKTPAYTNGAMNGAQAHNSFYTNRDKDNPDDFGETNRVSNQLPQRFAVQKTWQGERNLEEVSLELYRLSDPEKGLSRALVNSLNNWYYLFSKDNQGQLLSPLFSDYAIREILPENYSADYTISQKGSVTDKDGIQITNQRKTVSLTVVKSWEGGKADQRPAVTVQLMRDGQALAGKTLELSAANNWTASFEDLAKSNNGQDYNYSIQEITSPKGYLVDQGQVDKISDSQYQVSITNKFVQPSASDVKSIDIRGAQQSGQPQFEPGKVTIKGQEVSVALDDTLAAKLETASGDLVSSLDVAGQGHYQVDKAGRVTFTPLASFVGLADPVTVVRADKNGTLARGHYQAEVVDARPSAQDAETSGFQGLSQTGILNFIVGKATIEGQEKTVPLKNKSLHFLAADGQLVTDTEVPALDSKGQVIGTYQISQKDQQATILFQPKKDFVGTPQAIRVQAEDENGLTAVASYTPHVIGVRPSANSVATSGLQGQTQSAKPVFSPGHKEVPMDDKLPAKLKDATGQEVDQLTIPNQGTYSISADGTVTFKPIKTFVGTAQTVTVIRRDLNGTPAEGHYTPTVIAVIPQGQDVETTGLQGQVQTGQPIFNPGHKDIPILINQNQPAQFLVNGQAVSETKLLATKDGQEIGTYSLDAQTGQVTFKPKKDFIGTADPVSVQVKDQNGTASSARYTPTVLETSRLGVDQLTTGLQGQSQVAQMEYFYNPDPKNSLQKEKILISKSNQAQFVHQGQVLSQTRLAASKDGQEVGYYELDSQSGRVTFVPKKDFVGTVDAVTIQVKDPNGVQVTATYTPTVTPVRPQGEQVISTGLQGQTQSAKPVFSLGHKDVPMDDKLPAKLKDETGQEVDQLTIPNQGTYSISADGTVTFKPVQSFVGTAQTVTVIRRDVNGTVAEGGYTPTVIAVTPQGQDVETTGLQGQVQIGQPIFHPGHKDIPILINQNQPAQFLVNGQAVSETDLPAMKDGQEVGRYVLDPDTGQVTFTPKKDFVDTAEPVTVQVKDQNGTATSARYTPTVLAVTPTGEAVTSSGKQGQTQNAKPLFSPGHKDVPMDDKTPAKLKDAQGQEVDELTIPDQGIYSISADGTVTFKPVQSFVGTAQTVTVIRRDVNGTVAEARYTPSVTAVAITGSNESSQGQQGQSQSQTLIFKDQDGQEIKPSKERPARFIDPKTGQITEQTNLPAMKDGQEVGRYILNALTGQVTFQPNPDFVGRPDPIQVVVTDEYGNQGLASYSPEVKPSPVADKTKTKNQAVSQQQEKHQATSSSRSGRTLPKTGAHSSEYLLLLGFLVLCLVDWLIRKRNS</sequence>
<feature type="domain" description="CshA" evidence="4">
    <location>
        <begin position="1442"/>
        <end position="1544"/>
    </location>
</feature>
<keyword evidence="2" id="KW-0472">Membrane</keyword>
<evidence type="ECO:0000259" key="3">
    <source>
        <dbReference type="Pfam" id="PF05738"/>
    </source>
</evidence>
<feature type="domain" description="CshA" evidence="4">
    <location>
        <begin position="1209"/>
        <end position="1318"/>
    </location>
</feature>
<feature type="domain" description="CshA" evidence="4">
    <location>
        <begin position="1997"/>
        <end position="2099"/>
    </location>
</feature>
<dbReference type="Pfam" id="PF19076">
    <property type="entry name" value="CshA_repeat"/>
    <property type="match status" value="9"/>
</dbReference>
<reference evidence="5 6" key="1">
    <citation type="submission" date="2018-02" db="EMBL/GenBank/DDBJ databases">
        <title>Draft genome sequence of Streptococcus oricebi CCUG 70868T type strain.</title>
        <authorList>
            <person name="Mendez V."/>
            <person name="Salva-Serra F."/>
            <person name="Jaen-Luchoro D."/>
            <person name="Gonzales-Siles L."/>
            <person name="Karlsson R."/>
            <person name="Engstrom-Jakobsson H."/>
            <person name="Busquets A."/>
            <person name="Gomila M."/>
            <person name="Pineiro-Iglesias B."/>
            <person name="Bennasar-Figueras A."/>
            <person name="Seeger M."/>
            <person name="Moore E."/>
        </authorList>
    </citation>
    <scope>NUCLEOTIDE SEQUENCE [LARGE SCALE GENOMIC DNA]</scope>
    <source>
        <strain evidence="5 6">CCUG 70868</strain>
    </source>
</reference>
<feature type="domain" description="CshA" evidence="4">
    <location>
        <begin position="1547"/>
        <end position="1657"/>
    </location>
</feature>
<feature type="region of interest" description="Disordered" evidence="1">
    <location>
        <begin position="2205"/>
        <end position="2249"/>
    </location>
</feature>
<dbReference type="EMBL" id="PRDG01000001">
    <property type="protein sequence ID" value="MBP2622395.1"/>
    <property type="molecule type" value="Genomic_DNA"/>
</dbReference>
<protein>
    <recommendedName>
        <fullName evidence="7">Gram-positive cocci surface proteins LPxTG domain-containing protein</fullName>
    </recommendedName>
</protein>
<gene>
    <name evidence="5" type="ORF">C4K46_00395</name>
</gene>
<feature type="domain" description="CshA" evidence="4">
    <location>
        <begin position="1664"/>
        <end position="1776"/>
    </location>
</feature>
<proteinExistence type="predicted"/>